<feature type="transmembrane region" description="Helical" evidence="1">
    <location>
        <begin position="119"/>
        <end position="142"/>
    </location>
</feature>
<dbReference type="GO" id="GO:0005886">
    <property type="term" value="C:plasma membrane"/>
    <property type="evidence" value="ECO:0007669"/>
    <property type="project" value="UniProtKB-SubCell"/>
</dbReference>
<keyword evidence="1" id="KW-0472">Membrane</keyword>
<name>A0A7C3RKU2_DICTH</name>
<protein>
    <submittedName>
        <fullName evidence="2">ABC transporter permease</fullName>
    </submittedName>
</protein>
<comment type="caution">
    <text evidence="2">The sequence shown here is derived from an EMBL/GenBank/DDBJ whole genome shotgun (WGS) entry which is preliminary data.</text>
</comment>
<dbReference type="PANTHER" id="PTHR43471">
    <property type="entry name" value="ABC TRANSPORTER PERMEASE"/>
    <property type="match status" value="1"/>
</dbReference>
<organism evidence="2">
    <name type="scientific">Dictyoglomus thermophilum</name>
    <dbReference type="NCBI Taxonomy" id="14"/>
    <lineage>
        <taxon>Bacteria</taxon>
        <taxon>Pseudomonadati</taxon>
        <taxon>Dictyoglomota</taxon>
        <taxon>Dictyoglomia</taxon>
        <taxon>Dictyoglomales</taxon>
        <taxon>Dictyoglomaceae</taxon>
        <taxon>Dictyoglomus</taxon>
    </lineage>
</organism>
<keyword evidence="1" id="KW-0812">Transmembrane</keyword>
<dbReference type="PANTHER" id="PTHR43471:SF14">
    <property type="entry name" value="ABC-2 TYPE TRANSPORT SYSTEM PERMEASE PROTEIN"/>
    <property type="match status" value="1"/>
</dbReference>
<dbReference type="EMBL" id="DTIN01000008">
    <property type="protein sequence ID" value="HFX12704.1"/>
    <property type="molecule type" value="Genomic_DNA"/>
</dbReference>
<feature type="transmembrane region" description="Helical" evidence="1">
    <location>
        <begin position="185"/>
        <end position="204"/>
    </location>
</feature>
<dbReference type="AlphaFoldDB" id="A0A7C3RKU2"/>
<evidence type="ECO:0000256" key="1">
    <source>
        <dbReference type="SAM" id="Phobius"/>
    </source>
</evidence>
<feature type="transmembrane region" description="Helical" evidence="1">
    <location>
        <begin position="154"/>
        <end position="173"/>
    </location>
</feature>
<dbReference type="Pfam" id="PF12679">
    <property type="entry name" value="ABC2_membrane_2"/>
    <property type="match status" value="1"/>
</dbReference>
<keyword evidence="1" id="KW-1133">Transmembrane helix</keyword>
<reference evidence="2" key="1">
    <citation type="journal article" date="2020" name="mSystems">
        <title>Genome- and Community-Level Interaction Insights into Carbon Utilization and Element Cycling Functions of Hydrothermarchaeota in Hydrothermal Sediment.</title>
        <authorList>
            <person name="Zhou Z."/>
            <person name="Liu Y."/>
            <person name="Xu W."/>
            <person name="Pan J."/>
            <person name="Luo Z.H."/>
            <person name="Li M."/>
        </authorList>
    </citation>
    <scope>NUCLEOTIDE SEQUENCE [LARGE SCALE GENOMIC DNA]</scope>
    <source>
        <strain evidence="2">SpSt-81</strain>
    </source>
</reference>
<evidence type="ECO:0000313" key="2">
    <source>
        <dbReference type="EMBL" id="HFX12704.1"/>
    </source>
</evidence>
<feature type="transmembrane region" description="Helical" evidence="1">
    <location>
        <begin position="76"/>
        <end position="93"/>
    </location>
</feature>
<dbReference type="GO" id="GO:0140359">
    <property type="term" value="F:ABC-type transporter activity"/>
    <property type="evidence" value="ECO:0007669"/>
    <property type="project" value="InterPro"/>
</dbReference>
<feature type="transmembrane region" description="Helical" evidence="1">
    <location>
        <begin position="233"/>
        <end position="251"/>
    </location>
</feature>
<proteinExistence type="predicted"/>
<accession>A0A7C3RKU2</accession>
<sequence>MIWKLMKKELKEFLKTGKIYVLLFSLLFFGISSPIIAKFTPEIIESLVKNQEMQGLIIQLPPPTWKDAFMQFFKNLNQIVFLIIVLLFIGSISEEKNKNTASIFIALGIDRKKWILSKFLFQIIITYTFLLISFIACTYYTYFLFSKFPIQNSLSAMLLYFIYIFFILSLIIFSSSLGNNFIQSAGIFLGIFIIFNLLSIFPNMDPYNPMSLSSLQNEWILKSVIWKDALKNITFTLIYSFILLISGIISFERQEL</sequence>
<gene>
    <name evidence="2" type="ORF">ENW00_00855</name>
</gene>